<proteinExistence type="predicted"/>
<evidence type="ECO:0000313" key="1">
    <source>
        <dbReference type="EMBL" id="KAH0859711.1"/>
    </source>
</evidence>
<organism evidence="1 2">
    <name type="scientific">Brassica napus</name>
    <name type="common">Rape</name>
    <dbReference type="NCBI Taxonomy" id="3708"/>
    <lineage>
        <taxon>Eukaryota</taxon>
        <taxon>Viridiplantae</taxon>
        <taxon>Streptophyta</taxon>
        <taxon>Embryophyta</taxon>
        <taxon>Tracheophyta</taxon>
        <taxon>Spermatophyta</taxon>
        <taxon>Magnoliopsida</taxon>
        <taxon>eudicotyledons</taxon>
        <taxon>Gunneridae</taxon>
        <taxon>Pentapetalae</taxon>
        <taxon>rosids</taxon>
        <taxon>malvids</taxon>
        <taxon>Brassicales</taxon>
        <taxon>Brassicaceae</taxon>
        <taxon>Brassiceae</taxon>
        <taxon>Brassica</taxon>
    </lineage>
</organism>
<sequence>MAASTFETVCSAAASASCACKERTLCFPDDVTK</sequence>
<reference evidence="1 2" key="1">
    <citation type="submission" date="2021-05" db="EMBL/GenBank/DDBJ databases">
        <title>Genome Assembly of Synthetic Allotetraploid Brassica napus Reveals Homoeologous Exchanges between Subgenomes.</title>
        <authorList>
            <person name="Davis J.T."/>
        </authorList>
    </citation>
    <scope>NUCLEOTIDE SEQUENCE [LARGE SCALE GENOMIC DNA]</scope>
    <source>
        <strain evidence="2">cv. Da-Ae</strain>
        <tissue evidence="1">Seedling</tissue>
    </source>
</reference>
<comment type="caution">
    <text evidence="1">The sequence shown here is derived from an EMBL/GenBank/DDBJ whole genome shotgun (WGS) entry which is preliminary data.</text>
</comment>
<gene>
    <name evidence="1" type="ORF">HID58_087972</name>
</gene>
<name>A0ABQ7XUW8_BRANA</name>
<protein>
    <submittedName>
        <fullName evidence="1">Uncharacterized protein</fullName>
    </submittedName>
</protein>
<keyword evidence="2" id="KW-1185">Reference proteome</keyword>
<accession>A0ABQ7XUW8</accession>
<dbReference type="Proteomes" id="UP000824890">
    <property type="component" value="Unassembled WGS sequence"/>
</dbReference>
<evidence type="ECO:0000313" key="2">
    <source>
        <dbReference type="Proteomes" id="UP000824890"/>
    </source>
</evidence>
<dbReference type="EMBL" id="JAGKQM010000019">
    <property type="protein sequence ID" value="KAH0859711.1"/>
    <property type="molecule type" value="Genomic_DNA"/>
</dbReference>